<evidence type="ECO:0000256" key="1">
    <source>
        <dbReference type="ARBA" id="ARBA00023015"/>
    </source>
</evidence>
<organism evidence="5 6">
    <name type="scientific">Candidatus Accumulibacter affinis</name>
    <dbReference type="NCBI Taxonomy" id="2954384"/>
    <lineage>
        <taxon>Bacteria</taxon>
        <taxon>Pseudomonadati</taxon>
        <taxon>Pseudomonadota</taxon>
        <taxon>Betaproteobacteria</taxon>
        <taxon>Candidatus Accumulibacter</taxon>
    </lineage>
</organism>
<dbReference type="InterPro" id="IPR018060">
    <property type="entry name" value="HTH_AraC"/>
</dbReference>
<name>A0A935TB36_9PROT</name>
<dbReference type="Gene3D" id="1.10.10.60">
    <property type="entry name" value="Homeodomain-like"/>
    <property type="match status" value="1"/>
</dbReference>
<keyword evidence="2" id="KW-0238">DNA-binding</keyword>
<reference evidence="5 6" key="1">
    <citation type="submission" date="2020-10" db="EMBL/GenBank/DDBJ databases">
        <title>Connecting structure to function with the recovery of over 1000 high-quality activated sludge metagenome-assembled genomes encoding full-length rRNA genes using long-read sequencing.</title>
        <authorList>
            <person name="Singleton C.M."/>
            <person name="Petriglieri F."/>
            <person name="Kristensen J.M."/>
            <person name="Kirkegaard R.H."/>
            <person name="Michaelsen T.Y."/>
            <person name="Andersen M.H."/>
            <person name="Karst S.M."/>
            <person name="Dueholm M.S."/>
            <person name="Nielsen P.H."/>
            <person name="Albertsen M."/>
        </authorList>
    </citation>
    <scope>NUCLEOTIDE SEQUENCE [LARGE SCALE GENOMIC DNA]</scope>
    <source>
        <strain evidence="5">Fred_18-Q3-R57-64_BAT3C.720</strain>
    </source>
</reference>
<sequence length="337" mass="36895">MNKAPSLLVRARALTGFTELVSDLGGDAEGLLSGVGMTAQVLEQPETTISMPGAVALLENAASRLATPDFGLLLAQRQDFSALGPIALIASRANTVGKALVAIARNLPYHVARTSLRMQAGPAEGLAWLRYELPSEIGGEQRQSVEMCCLMLIQTLRMLSGDAGADWRVVLTHRPGFPLPRYREIFASEVACQQSGNGVIFPESLLESVLDSRNPQIRVAVERFVAHLIRRSPLDLACQIEELIARQLADGGCSLADIARQLAMNERTLQRRLDAQQIRFTDILDRVRRKQAREFLAQSALPLSEVALLLGYSDPRSLSRACRRWFGTPPGAQRKAF</sequence>
<comment type="caution">
    <text evidence="5">The sequence shown here is derived from an EMBL/GenBank/DDBJ whole genome shotgun (WGS) entry which is preliminary data.</text>
</comment>
<evidence type="ECO:0000313" key="5">
    <source>
        <dbReference type="EMBL" id="MBK7954137.1"/>
    </source>
</evidence>
<dbReference type="InterPro" id="IPR009057">
    <property type="entry name" value="Homeodomain-like_sf"/>
</dbReference>
<dbReference type="GO" id="GO:0005829">
    <property type="term" value="C:cytosol"/>
    <property type="evidence" value="ECO:0007669"/>
    <property type="project" value="TreeGrafter"/>
</dbReference>
<dbReference type="Proteomes" id="UP000706151">
    <property type="component" value="Unassembled WGS sequence"/>
</dbReference>
<gene>
    <name evidence="5" type="ORF">IPK02_09350</name>
</gene>
<evidence type="ECO:0000256" key="3">
    <source>
        <dbReference type="ARBA" id="ARBA00023163"/>
    </source>
</evidence>
<protein>
    <submittedName>
        <fullName evidence="5">AraC family transcriptional regulator ligand-binding domain-containing protein</fullName>
    </submittedName>
</protein>
<dbReference type="Pfam" id="PF12833">
    <property type="entry name" value="HTH_18"/>
    <property type="match status" value="1"/>
</dbReference>
<dbReference type="EMBL" id="JADJOT010000008">
    <property type="protein sequence ID" value="MBK7954137.1"/>
    <property type="molecule type" value="Genomic_DNA"/>
</dbReference>
<dbReference type="InterPro" id="IPR032687">
    <property type="entry name" value="AraC-type_N"/>
</dbReference>
<dbReference type="PANTHER" id="PTHR47894">
    <property type="entry name" value="HTH-TYPE TRANSCRIPTIONAL REGULATOR GADX"/>
    <property type="match status" value="1"/>
</dbReference>
<dbReference type="Pfam" id="PF12625">
    <property type="entry name" value="Arabinose_bd"/>
    <property type="match status" value="1"/>
</dbReference>
<dbReference type="SMART" id="SM00342">
    <property type="entry name" value="HTH_ARAC"/>
    <property type="match status" value="1"/>
</dbReference>
<proteinExistence type="predicted"/>
<dbReference type="AlphaFoldDB" id="A0A935TB36"/>
<dbReference type="PROSITE" id="PS01124">
    <property type="entry name" value="HTH_ARAC_FAMILY_2"/>
    <property type="match status" value="1"/>
</dbReference>
<accession>A0A935TB36</accession>
<dbReference type="SUPFAM" id="SSF46689">
    <property type="entry name" value="Homeodomain-like"/>
    <property type="match status" value="1"/>
</dbReference>
<dbReference type="PANTHER" id="PTHR47894:SF4">
    <property type="entry name" value="HTH-TYPE TRANSCRIPTIONAL REGULATOR GADX"/>
    <property type="match status" value="1"/>
</dbReference>
<evidence type="ECO:0000313" key="6">
    <source>
        <dbReference type="Proteomes" id="UP000706151"/>
    </source>
</evidence>
<keyword evidence="3" id="KW-0804">Transcription</keyword>
<dbReference type="GO" id="GO:0000976">
    <property type="term" value="F:transcription cis-regulatory region binding"/>
    <property type="evidence" value="ECO:0007669"/>
    <property type="project" value="TreeGrafter"/>
</dbReference>
<feature type="domain" description="HTH araC/xylS-type" evidence="4">
    <location>
        <begin position="238"/>
        <end position="336"/>
    </location>
</feature>
<keyword evidence="1" id="KW-0805">Transcription regulation</keyword>
<evidence type="ECO:0000259" key="4">
    <source>
        <dbReference type="PROSITE" id="PS01124"/>
    </source>
</evidence>
<dbReference type="GO" id="GO:0003700">
    <property type="term" value="F:DNA-binding transcription factor activity"/>
    <property type="evidence" value="ECO:0007669"/>
    <property type="project" value="InterPro"/>
</dbReference>
<evidence type="ECO:0000256" key="2">
    <source>
        <dbReference type="ARBA" id="ARBA00023125"/>
    </source>
</evidence>